<sequence length="146" mass="16980">MKKFQYLQSYVHNKPLTSFPAALHVFFPASSQEIKQCEQYFTGGLPKELAVFYKEVGFGFVYPEASQRLFNRIISPSELMELSSREATMLPFLEVKEDIYMFIDHTGSIYWQHERVATDIKDLLAKMEQRLTFFLRGSSFTLSLLA</sequence>
<evidence type="ECO:0000313" key="1">
    <source>
        <dbReference type="EMBL" id="SFQ41403.1"/>
    </source>
</evidence>
<comment type="caution">
    <text evidence="1">The sequence shown here is derived from an EMBL/GenBank/DDBJ whole genome shotgun (WGS) entry which is preliminary data.</text>
</comment>
<dbReference type="Proteomes" id="UP000182762">
    <property type="component" value="Unassembled WGS sequence"/>
</dbReference>
<gene>
    <name evidence="1" type="ORF">SAMN02745910_01350</name>
</gene>
<protein>
    <recommendedName>
        <fullName evidence="3">SMI1/KNR4 family protein</fullName>
    </recommendedName>
</protein>
<organism evidence="1 2">
    <name type="scientific">Priestia endophytica DSM 13796</name>
    <dbReference type="NCBI Taxonomy" id="1121089"/>
    <lineage>
        <taxon>Bacteria</taxon>
        <taxon>Bacillati</taxon>
        <taxon>Bacillota</taxon>
        <taxon>Bacilli</taxon>
        <taxon>Bacillales</taxon>
        <taxon>Bacillaceae</taxon>
        <taxon>Priestia</taxon>
    </lineage>
</organism>
<reference evidence="1 2" key="1">
    <citation type="submission" date="2016-10" db="EMBL/GenBank/DDBJ databases">
        <authorList>
            <person name="Varghese N."/>
            <person name="Submissions S."/>
        </authorList>
    </citation>
    <scope>NUCLEOTIDE SEQUENCE [LARGE SCALE GENOMIC DNA]</scope>
    <source>
        <strain evidence="1 2">DSM 13796</strain>
    </source>
</reference>
<keyword evidence="2" id="KW-1185">Reference proteome</keyword>
<dbReference type="EMBL" id="FOXX01000002">
    <property type="protein sequence ID" value="SFQ41403.1"/>
    <property type="molecule type" value="Genomic_DNA"/>
</dbReference>
<evidence type="ECO:0008006" key="3">
    <source>
        <dbReference type="Google" id="ProtNLM"/>
    </source>
</evidence>
<dbReference type="GeneID" id="93710068"/>
<evidence type="ECO:0000313" key="2">
    <source>
        <dbReference type="Proteomes" id="UP000182762"/>
    </source>
</evidence>
<dbReference type="SUPFAM" id="SSF160631">
    <property type="entry name" value="SMI1/KNR4-like"/>
    <property type="match status" value="1"/>
</dbReference>
<dbReference type="InterPro" id="IPR037883">
    <property type="entry name" value="Knr4/Smi1-like_sf"/>
</dbReference>
<accession>A0A1I5YB52</accession>
<dbReference type="RefSeq" id="WP_061803755.1">
    <property type="nucleotide sequence ID" value="NZ_FOXX01000002.1"/>
</dbReference>
<name>A0A1I5YB52_9BACI</name>
<proteinExistence type="predicted"/>